<accession>V5FCS1</accession>
<evidence type="ECO:0000313" key="2">
    <source>
        <dbReference type="EMBL" id="GAD89298.1"/>
    </source>
</evidence>
<reference evidence="2 3" key="2">
    <citation type="submission" date="2013-11" db="EMBL/GenBank/DDBJ databases">
        <title>Whole genome shotgun sequence of Vibrio halioticoli NBRC 102217.</title>
        <authorList>
            <person name="Isaki S."/>
            <person name="Kimura A."/>
            <person name="Ohji S."/>
            <person name="Hosoyama A."/>
            <person name="Fujita N."/>
            <person name="Hashimoto M."/>
            <person name="Hosoyama Y."/>
            <person name="Yamazoe A."/>
        </authorList>
    </citation>
    <scope>NUCLEOTIDE SEQUENCE [LARGE SCALE GENOMIC DNA]</scope>
    <source>
        <strain evidence="2 3">NBRC 102217</strain>
    </source>
</reference>
<evidence type="ECO:0008006" key="4">
    <source>
        <dbReference type="Google" id="ProtNLM"/>
    </source>
</evidence>
<dbReference type="eggNOG" id="ENOG5032YD2">
    <property type="taxonomic scope" value="Bacteria"/>
</dbReference>
<reference evidence="2 3" key="1">
    <citation type="submission" date="2013-10" db="EMBL/GenBank/DDBJ databases">
        <authorList>
            <person name="Ichikawa N."/>
            <person name="Kimura A."/>
            <person name="Ohji S."/>
            <person name="Hosoyama A."/>
            <person name="Fujita N."/>
        </authorList>
    </citation>
    <scope>NUCLEOTIDE SEQUENCE [LARGE SCALE GENOMIC DNA]</scope>
    <source>
        <strain evidence="2 3">NBRC 102217</strain>
    </source>
</reference>
<dbReference type="RefSeq" id="WP_023403665.1">
    <property type="nucleotide sequence ID" value="NZ_BAUJ01000018.1"/>
</dbReference>
<comment type="caution">
    <text evidence="2">The sequence shown here is derived from an EMBL/GenBank/DDBJ whole genome shotgun (WGS) entry which is preliminary data.</text>
</comment>
<dbReference type="EMBL" id="BAUJ01000018">
    <property type="protein sequence ID" value="GAD89298.1"/>
    <property type="molecule type" value="Genomic_DNA"/>
</dbReference>
<name>V5FCS1_9VIBR</name>
<protein>
    <recommendedName>
        <fullName evidence="4">DUF3019 domain-containing protein</fullName>
    </recommendedName>
</protein>
<dbReference type="Pfam" id="PF11456">
    <property type="entry name" value="DUF3019"/>
    <property type="match status" value="1"/>
</dbReference>
<feature type="chain" id="PRO_5004732540" description="DUF3019 domain-containing protein" evidence="1">
    <location>
        <begin position="21"/>
        <end position="128"/>
    </location>
</feature>
<gene>
    <name evidence="2" type="ORF">VHA01S_018_00860</name>
</gene>
<proteinExistence type="predicted"/>
<evidence type="ECO:0000256" key="1">
    <source>
        <dbReference type="SAM" id="SignalP"/>
    </source>
</evidence>
<dbReference type="AlphaFoldDB" id="V5FCS1"/>
<evidence type="ECO:0000313" key="3">
    <source>
        <dbReference type="Proteomes" id="UP000017800"/>
    </source>
</evidence>
<organism evidence="2 3">
    <name type="scientific">Vibrio halioticoli NBRC 102217</name>
    <dbReference type="NCBI Taxonomy" id="1219072"/>
    <lineage>
        <taxon>Bacteria</taxon>
        <taxon>Pseudomonadati</taxon>
        <taxon>Pseudomonadota</taxon>
        <taxon>Gammaproteobacteria</taxon>
        <taxon>Vibrionales</taxon>
        <taxon>Vibrionaceae</taxon>
        <taxon>Vibrio</taxon>
    </lineage>
</organism>
<feature type="signal peptide" evidence="1">
    <location>
        <begin position="1"/>
        <end position="20"/>
    </location>
</feature>
<dbReference type="InterPro" id="IPR021559">
    <property type="entry name" value="DUF3019"/>
</dbReference>
<sequence length="128" mass="14709">MNRLLYCCLLSLAGTTPVMAKEKDVSFTATPEQCVALHKGQTCYQDIVFQWKTPADGKFCLLQSETGKQVICWQGRLMQQYQYSFNKDKTTKFRLIDQTTAQPLAEVKVVVTWVYKAPKQSQSGWRLF</sequence>
<dbReference type="Proteomes" id="UP000017800">
    <property type="component" value="Unassembled WGS sequence"/>
</dbReference>
<keyword evidence="3" id="KW-1185">Reference proteome</keyword>
<keyword evidence="1" id="KW-0732">Signal</keyword>